<keyword evidence="4 5" id="KW-0274">FAD</keyword>
<dbReference type="EMBL" id="BAAAQK010000016">
    <property type="protein sequence ID" value="GAA1858109.1"/>
    <property type="molecule type" value="Genomic_DNA"/>
</dbReference>
<organism evidence="8 9">
    <name type="scientific">Pseudonocardia ailaonensis</name>
    <dbReference type="NCBI Taxonomy" id="367279"/>
    <lineage>
        <taxon>Bacteria</taxon>
        <taxon>Bacillati</taxon>
        <taxon>Actinomycetota</taxon>
        <taxon>Actinomycetes</taxon>
        <taxon>Pseudonocardiales</taxon>
        <taxon>Pseudonocardiaceae</taxon>
        <taxon>Pseudonocardia</taxon>
    </lineage>
</organism>
<dbReference type="NCBIfam" id="TIGR03970">
    <property type="entry name" value="Rv0697"/>
    <property type="match status" value="1"/>
</dbReference>
<evidence type="ECO:0000256" key="6">
    <source>
        <dbReference type="SAM" id="MobiDB-lite"/>
    </source>
</evidence>
<dbReference type="PANTHER" id="PTHR11552:SF147">
    <property type="entry name" value="CHOLINE DEHYDROGENASE, MITOCHONDRIAL"/>
    <property type="match status" value="1"/>
</dbReference>
<dbReference type="Pfam" id="PF05199">
    <property type="entry name" value="GMC_oxred_C"/>
    <property type="match status" value="1"/>
</dbReference>
<dbReference type="RefSeq" id="WP_344419830.1">
    <property type="nucleotide sequence ID" value="NZ_BAAAQK010000016.1"/>
</dbReference>
<sequence>MTTYDVIVVGGGSTGAALASRLSEDPSRSVLLIDAGPFYGSLSEFPEHLAQASSLAALSPGHPHNWSYIAELTPEWNFPVLRGKVVGGSSAINGGYFIRGRRADFDEWARAGNDQWSYEAVLPSFIRSETDLDFPESDVHGSAGPMRIRRPGVDEFGAATRAFLAACRAAGYPEDPDKNADNGIGVGTVPRNIVDGIRWNTALGYLAGARERPNLTILGESLVQRVLVDGKQAVGVEVCRGGDRETWLGEEVVLSAGGIESPHLLLLSGIGPADELRALDIPVVEDLPVGRGIQDHPSVALHYRTKGAAGTERDLVPVQMGLTYTAEGSTFAEDMQIGGAGGSFRGRKRGSGTKAAASAPFEMEQAHEPDDRVLLCSLNREHSRGRLTLVSADPHVAPRIELNYLSAGDDRERLRNGVRLAAGLLDSGEFRRIGVQRVSPCPPETDDASLDAWIDDNLSTGFHTSSGARMGAPSDPDAVVDQQGRVHGVAGLRVLDLSLCPSVVSRGTHATAVMIGERASEFFP</sequence>
<name>A0ABN2NCY2_9PSEU</name>
<reference evidence="8 9" key="1">
    <citation type="journal article" date="2019" name="Int. J. Syst. Evol. Microbiol.">
        <title>The Global Catalogue of Microorganisms (GCM) 10K type strain sequencing project: providing services to taxonomists for standard genome sequencing and annotation.</title>
        <authorList>
            <consortium name="The Broad Institute Genomics Platform"/>
            <consortium name="The Broad Institute Genome Sequencing Center for Infectious Disease"/>
            <person name="Wu L."/>
            <person name="Ma J."/>
        </authorList>
    </citation>
    <scope>NUCLEOTIDE SEQUENCE [LARGE SCALE GENOMIC DNA]</scope>
    <source>
        <strain evidence="8 9">JCM 16009</strain>
    </source>
</reference>
<proteinExistence type="inferred from homology"/>
<feature type="region of interest" description="Disordered" evidence="6">
    <location>
        <begin position="342"/>
        <end position="364"/>
    </location>
</feature>
<evidence type="ECO:0000259" key="7">
    <source>
        <dbReference type="PROSITE" id="PS00623"/>
    </source>
</evidence>
<evidence type="ECO:0000256" key="3">
    <source>
        <dbReference type="ARBA" id="ARBA00022630"/>
    </source>
</evidence>
<keyword evidence="9" id="KW-1185">Reference proteome</keyword>
<keyword evidence="3 5" id="KW-0285">Flavoprotein</keyword>
<accession>A0ABN2NCY2</accession>
<dbReference type="InterPro" id="IPR007867">
    <property type="entry name" value="GMC_OxRtase_C"/>
</dbReference>
<evidence type="ECO:0000256" key="4">
    <source>
        <dbReference type="ARBA" id="ARBA00022827"/>
    </source>
</evidence>
<dbReference type="SUPFAM" id="SSF54373">
    <property type="entry name" value="FAD-linked reductases, C-terminal domain"/>
    <property type="match status" value="1"/>
</dbReference>
<evidence type="ECO:0000313" key="9">
    <source>
        <dbReference type="Proteomes" id="UP001500449"/>
    </source>
</evidence>
<evidence type="ECO:0000256" key="2">
    <source>
        <dbReference type="ARBA" id="ARBA00010790"/>
    </source>
</evidence>
<protein>
    <submittedName>
        <fullName evidence="8">Choline dehydrogenase</fullName>
    </submittedName>
</protein>
<dbReference type="PANTHER" id="PTHR11552">
    <property type="entry name" value="GLUCOSE-METHANOL-CHOLINE GMC OXIDOREDUCTASE"/>
    <property type="match status" value="1"/>
</dbReference>
<comment type="similarity">
    <text evidence="2 5">Belongs to the GMC oxidoreductase family.</text>
</comment>
<evidence type="ECO:0000256" key="5">
    <source>
        <dbReference type="RuleBase" id="RU003968"/>
    </source>
</evidence>
<feature type="domain" description="Glucose-methanol-choline oxidoreductase N-terminal" evidence="7">
    <location>
        <begin position="83"/>
        <end position="106"/>
    </location>
</feature>
<dbReference type="InterPro" id="IPR000172">
    <property type="entry name" value="GMC_OxRdtase_N"/>
</dbReference>
<dbReference type="Gene3D" id="3.30.410.40">
    <property type="match status" value="1"/>
</dbReference>
<gene>
    <name evidence="8" type="ORF">GCM10009836_42860</name>
</gene>
<dbReference type="SUPFAM" id="SSF51905">
    <property type="entry name" value="FAD/NAD(P)-binding domain"/>
    <property type="match status" value="1"/>
</dbReference>
<dbReference type="Gene3D" id="3.50.50.60">
    <property type="entry name" value="FAD/NAD(P)-binding domain"/>
    <property type="match status" value="1"/>
</dbReference>
<dbReference type="Pfam" id="PF00732">
    <property type="entry name" value="GMC_oxred_N"/>
    <property type="match status" value="1"/>
</dbReference>
<evidence type="ECO:0000256" key="1">
    <source>
        <dbReference type="ARBA" id="ARBA00001974"/>
    </source>
</evidence>
<dbReference type="PIRSF" id="PIRSF000137">
    <property type="entry name" value="Alcohol_oxidase"/>
    <property type="match status" value="1"/>
</dbReference>
<dbReference type="Proteomes" id="UP001500449">
    <property type="component" value="Unassembled WGS sequence"/>
</dbReference>
<dbReference type="InterPro" id="IPR012132">
    <property type="entry name" value="GMC_OxRdtase"/>
</dbReference>
<dbReference type="InterPro" id="IPR023978">
    <property type="entry name" value="GMC_oxidoreductase_bact"/>
</dbReference>
<comment type="caution">
    <text evidence="8">The sequence shown here is derived from an EMBL/GenBank/DDBJ whole genome shotgun (WGS) entry which is preliminary data.</text>
</comment>
<dbReference type="InterPro" id="IPR036188">
    <property type="entry name" value="FAD/NAD-bd_sf"/>
</dbReference>
<dbReference type="PROSITE" id="PS00623">
    <property type="entry name" value="GMC_OXRED_1"/>
    <property type="match status" value="1"/>
</dbReference>
<evidence type="ECO:0000313" key="8">
    <source>
        <dbReference type="EMBL" id="GAA1858109.1"/>
    </source>
</evidence>
<comment type="cofactor">
    <cofactor evidence="1">
        <name>FAD</name>
        <dbReference type="ChEBI" id="CHEBI:57692"/>
    </cofactor>
</comment>